<gene>
    <name evidence="1" type="ORF">HJG60_009899</name>
</gene>
<reference evidence="1 2" key="1">
    <citation type="journal article" date="2020" name="Nature">
        <title>Six reference-quality genomes reveal evolution of bat adaptations.</title>
        <authorList>
            <person name="Jebb D."/>
            <person name="Huang Z."/>
            <person name="Pippel M."/>
            <person name="Hughes G.M."/>
            <person name="Lavrichenko K."/>
            <person name="Devanna P."/>
            <person name="Winkler S."/>
            <person name="Jermiin L.S."/>
            <person name="Skirmuntt E.C."/>
            <person name="Katzourakis A."/>
            <person name="Burkitt-Gray L."/>
            <person name="Ray D.A."/>
            <person name="Sullivan K.A.M."/>
            <person name="Roscito J.G."/>
            <person name="Kirilenko B.M."/>
            <person name="Davalos L.M."/>
            <person name="Corthals A.P."/>
            <person name="Power M.L."/>
            <person name="Jones G."/>
            <person name="Ransome R.D."/>
            <person name="Dechmann D.K.N."/>
            <person name="Locatelli A.G."/>
            <person name="Puechmaille S.J."/>
            <person name="Fedrigo O."/>
            <person name="Jarvis E.D."/>
            <person name="Hiller M."/>
            <person name="Vernes S.C."/>
            <person name="Myers E.W."/>
            <person name="Teeling E.C."/>
        </authorList>
    </citation>
    <scope>NUCLEOTIDE SEQUENCE [LARGE SCALE GENOMIC DNA]</scope>
    <source>
        <strain evidence="1">Bat1K_MPI-CBG_1</strain>
    </source>
</reference>
<proteinExistence type="predicted"/>
<dbReference type="EMBL" id="JABVXQ010000002">
    <property type="protein sequence ID" value="KAF6125458.1"/>
    <property type="molecule type" value="Genomic_DNA"/>
</dbReference>
<evidence type="ECO:0000313" key="2">
    <source>
        <dbReference type="Proteomes" id="UP000664940"/>
    </source>
</evidence>
<organism evidence="1 2">
    <name type="scientific">Phyllostomus discolor</name>
    <name type="common">pale spear-nosed bat</name>
    <dbReference type="NCBI Taxonomy" id="89673"/>
    <lineage>
        <taxon>Eukaryota</taxon>
        <taxon>Metazoa</taxon>
        <taxon>Chordata</taxon>
        <taxon>Craniata</taxon>
        <taxon>Vertebrata</taxon>
        <taxon>Euteleostomi</taxon>
        <taxon>Mammalia</taxon>
        <taxon>Eutheria</taxon>
        <taxon>Laurasiatheria</taxon>
        <taxon>Chiroptera</taxon>
        <taxon>Yangochiroptera</taxon>
        <taxon>Phyllostomidae</taxon>
        <taxon>Phyllostominae</taxon>
        <taxon>Phyllostomus</taxon>
    </lineage>
</organism>
<evidence type="ECO:0000313" key="1">
    <source>
        <dbReference type="EMBL" id="KAF6125458.1"/>
    </source>
</evidence>
<dbReference type="AlphaFoldDB" id="A0A834B9V5"/>
<accession>A0A834B9V5</accession>
<protein>
    <submittedName>
        <fullName evidence="1">Uncharacterized protein</fullName>
    </submittedName>
</protein>
<comment type="caution">
    <text evidence="1">The sequence shown here is derived from an EMBL/GenBank/DDBJ whole genome shotgun (WGS) entry which is preliminary data.</text>
</comment>
<name>A0A834B9V5_9CHIR</name>
<dbReference type="Proteomes" id="UP000664940">
    <property type="component" value="Unassembled WGS sequence"/>
</dbReference>
<sequence length="135" mass="15572">MLYTGRNTLISLVGCEHKTFSGVISSLTIIVYMCQTCAHNTVTRIYNSTFNTKWEEAQKEGLINSRFFIESLYVCKKLNNCILIFSLIIINPYSKMHLRNPSKINKIKIEMSKLGTVLFFCRQLHSSYLPSHTCH</sequence>